<evidence type="ECO:0008006" key="3">
    <source>
        <dbReference type="Google" id="ProtNLM"/>
    </source>
</evidence>
<dbReference type="Proteomes" id="UP000199377">
    <property type="component" value="Unassembled WGS sequence"/>
</dbReference>
<dbReference type="OrthoDB" id="5624218at2"/>
<dbReference type="PIRSF" id="PIRSF028101">
    <property type="entry name" value="UCP028101"/>
    <property type="match status" value="1"/>
</dbReference>
<dbReference type="InterPro" id="IPR008311">
    <property type="entry name" value="UCP028101"/>
</dbReference>
<reference evidence="1 2" key="1">
    <citation type="submission" date="2016-10" db="EMBL/GenBank/DDBJ databases">
        <authorList>
            <person name="de Groot N.N."/>
        </authorList>
    </citation>
    <scope>NUCLEOTIDE SEQUENCE [LARGE SCALE GENOMIC DNA]</scope>
    <source>
        <strain evidence="1 2">CGMCC 1.11030</strain>
    </source>
</reference>
<evidence type="ECO:0000313" key="1">
    <source>
        <dbReference type="EMBL" id="SFI63462.1"/>
    </source>
</evidence>
<dbReference type="Pfam" id="PF07433">
    <property type="entry name" value="DUF1513"/>
    <property type="match status" value="1"/>
</dbReference>
<organism evidence="1 2">
    <name type="scientific">Albimonas pacifica</name>
    <dbReference type="NCBI Taxonomy" id="1114924"/>
    <lineage>
        <taxon>Bacteria</taxon>
        <taxon>Pseudomonadati</taxon>
        <taxon>Pseudomonadota</taxon>
        <taxon>Alphaproteobacteria</taxon>
        <taxon>Rhodobacterales</taxon>
        <taxon>Paracoccaceae</taxon>
        <taxon>Albimonas</taxon>
    </lineage>
</organism>
<dbReference type="Gene3D" id="2.130.10.10">
    <property type="entry name" value="YVTN repeat-like/Quinoprotein amine dehydrogenase"/>
    <property type="match status" value="1"/>
</dbReference>
<dbReference type="InterPro" id="IPR015943">
    <property type="entry name" value="WD40/YVTN_repeat-like_dom_sf"/>
</dbReference>
<sequence length="349" mass="36401">MDGSLMQAAGGAELSPALAHLVAARLPSGAFALVGLAADGAELFRLPLPDRGHAAAVHPARPEAVAFARRPGTFGLVVDLVTGAGIARLETPEGVHFMGHGCISADGTRLYTPENDYARERGILGVWDAADWRRLGEIPSGGLGPHDVIEMADGVLAVANGGIFTDPAMDRQKLNLPSMRPSLAYLDPRSGAVLEAVEPPARQASLRHIAMRADGTIAAAMQWEGEAARAPAILALHRRGEALRLLEAPAEAQRRLKGYGGSVAFSGDGRMAAVTSPRGGVAHLFDVETGAFLAEIDQPDVCGAAPAGAGLLLSDGMGWLRWIGPDGRETARRETPGLAWDNHLVRAGA</sequence>
<gene>
    <name evidence="1" type="ORF">SAMN05216258_108146</name>
</gene>
<protein>
    <recommendedName>
        <fullName evidence="3">DUF1513 domain-containing protein</fullName>
    </recommendedName>
</protein>
<dbReference type="RefSeq" id="WP_092861825.1">
    <property type="nucleotide sequence ID" value="NZ_FOQH01000008.1"/>
</dbReference>
<dbReference type="SUPFAM" id="SSF50969">
    <property type="entry name" value="YVTN repeat-like/Quinoprotein amine dehydrogenase"/>
    <property type="match status" value="1"/>
</dbReference>
<accession>A0A1I3JT76</accession>
<keyword evidence="2" id="KW-1185">Reference proteome</keyword>
<dbReference type="EMBL" id="FOQH01000008">
    <property type="protein sequence ID" value="SFI63462.1"/>
    <property type="molecule type" value="Genomic_DNA"/>
</dbReference>
<proteinExistence type="predicted"/>
<dbReference type="STRING" id="1114924.SAMN05216258_108146"/>
<dbReference type="InterPro" id="IPR011044">
    <property type="entry name" value="Quino_amine_DH_bsu"/>
</dbReference>
<dbReference type="AlphaFoldDB" id="A0A1I3JT76"/>
<name>A0A1I3JT76_9RHOB</name>
<evidence type="ECO:0000313" key="2">
    <source>
        <dbReference type="Proteomes" id="UP000199377"/>
    </source>
</evidence>